<dbReference type="EMBL" id="JACXVP010000009">
    <property type="protein sequence ID" value="KAG5587701.1"/>
    <property type="molecule type" value="Genomic_DNA"/>
</dbReference>
<reference evidence="2 3" key="1">
    <citation type="submission" date="2020-09" db="EMBL/GenBank/DDBJ databases">
        <title>De no assembly of potato wild relative species, Solanum commersonii.</title>
        <authorList>
            <person name="Cho K."/>
        </authorList>
    </citation>
    <scope>NUCLEOTIDE SEQUENCE [LARGE SCALE GENOMIC DNA]</scope>
    <source>
        <strain evidence="2">LZ3.2</strain>
        <tissue evidence="2">Leaf</tissue>
    </source>
</reference>
<protein>
    <submittedName>
        <fullName evidence="2">Uncharacterized protein</fullName>
    </submittedName>
</protein>
<dbReference type="AlphaFoldDB" id="A0A9J5XIW8"/>
<proteinExistence type="predicted"/>
<name>A0A9J5XIW8_SOLCO</name>
<accession>A0A9J5XIW8</accession>
<gene>
    <name evidence="2" type="ORF">H5410_048135</name>
</gene>
<keyword evidence="3" id="KW-1185">Reference proteome</keyword>
<feature type="compositionally biased region" description="Basic residues" evidence="1">
    <location>
        <begin position="38"/>
        <end position="67"/>
    </location>
</feature>
<dbReference type="Proteomes" id="UP000824120">
    <property type="component" value="Chromosome 9"/>
</dbReference>
<organism evidence="2 3">
    <name type="scientific">Solanum commersonii</name>
    <name type="common">Commerson's wild potato</name>
    <name type="synonym">Commerson's nightshade</name>
    <dbReference type="NCBI Taxonomy" id="4109"/>
    <lineage>
        <taxon>Eukaryota</taxon>
        <taxon>Viridiplantae</taxon>
        <taxon>Streptophyta</taxon>
        <taxon>Embryophyta</taxon>
        <taxon>Tracheophyta</taxon>
        <taxon>Spermatophyta</taxon>
        <taxon>Magnoliopsida</taxon>
        <taxon>eudicotyledons</taxon>
        <taxon>Gunneridae</taxon>
        <taxon>Pentapetalae</taxon>
        <taxon>asterids</taxon>
        <taxon>lamiids</taxon>
        <taxon>Solanales</taxon>
        <taxon>Solanaceae</taxon>
        <taxon>Solanoideae</taxon>
        <taxon>Solaneae</taxon>
        <taxon>Solanum</taxon>
    </lineage>
</organism>
<comment type="caution">
    <text evidence="2">The sequence shown here is derived from an EMBL/GenBank/DDBJ whole genome shotgun (WGS) entry which is preliminary data.</text>
</comment>
<evidence type="ECO:0000313" key="3">
    <source>
        <dbReference type="Proteomes" id="UP000824120"/>
    </source>
</evidence>
<evidence type="ECO:0000313" key="2">
    <source>
        <dbReference type="EMBL" id="KAG5587701.1"/>
    </source>
</evidence>
<feature type="region of interest" description="Disordered" evidence="1">
    <location>
        <begin position="30"/>
        <end position="67"/>
    </location>
</feature>
<evidence type="ECO:0000256" key="1">
    <source>
        <dbReference type="SAM" id="MobiDB-lite"/>
    </source>
</evidence>
<sequence>MVLPATLFVVEISIKVQIASTSCKSNLCFERSKPLSKSPKRRTPSGSPKRRTPSRSPSRSRSRSLSR</sequence>